<dbReference type="Gene3D" id="2.10.70.10">
    <property type="entry name" value="Complement Module, domain 1"/>
    <property type="match status" value="1"/>
</dbReference>
<keyword evidence="7" id="KW-0677">Repeat</keyword>
<evidence type="ECO:0000259" key="21">
    <source>
        <dbReference type="PROSITE" id="PS50963"/>
    </source>
</evidence>
<evidence type="ECO:0000313" key="22">
    <source>
        <dbReference type="Ensembl" id="ENSSFOP00015057553.1"/>
    </source>
</evidence>
<feature type="domain" description="Link" evidence="21">
    <location>
        <begin position="387"/>
        <end position="483"/>
    </location>
</feature>
<comment type="subcellular location">
    <subcellularLocation>
        <location evidence="1">Secreted</location>
    </subcellularLocation>
</comment>
<sequence>MSVSSSHSDRLLHGASLHLSLSLSLSYTLSLSSRSVSDRHTLSLRLSPSPPPPPCSHPRSPSCRPTLCFCHGRSPDPLRCCADLGLNARGSFAFLSLPLTAARSAARRARGEREGTPPLRRRHIPGLESSARERSTMETVAREPTPLILLLILLLLQPTGQGAPGADDPRPPPGMRERLASDATLPCLLGRLPAPSLEMPSAVRWTRVPSGSAAGERLVLEAVDGALRWGEGFQGRAGMPGYSRNQSDASLILTELRSSDSATYRCEIAVGLDGERHSVSLVVTGAVFHYRAPSARGGLSFYEAQQACLENSARVASPAQLISAFWDGYESCDAGWLSDHTVSVSVQSPRPGCRSDGDGSPGVRSLGPRDPGERFDVYCYTEDLRGEVFHSTVPGKLSLARAVAHCRALGARLATAGQLHLAWRAGLDRCDPGWLADGTVRYPITRPRAGCGGAEPGIRTLYRDADLTGVPSSSALFDAYCYREQEGSEEFGFTESRLPASRSEAGVTPPPSSSSNHEPEPSDQMGSPTSREQEGAHRTALLGATGSRSKPGWSGLAERVGPDGGPHSGSAPETPLPPAAQGKPGSHGLIAGEVDAGEDEGADGRRGKFSSSSTDGALPTPRSTVDATAPPATAAQVYRATGGAGEPRVPTGEGSPAEESRGASDRTPRRSTADAMLSAGSTCTSAPGPVGDPSAASLGVRHDAQRNPVGPEDSGQTISLVTVPLATAASTEPPEGYSGEDRDRDSSVPRWSEKESDGSGLVQPATPLGGSSGEAWNGKVAAEVRGEVLFSRQSGDTTISTFAAATGPSLSPPPPVAAQRLAAEDDGAINGSLFREDESRSAGSEESFAVGQYERPPTRGRPQAPRAQPPPPQPDVQNGTGIPNGTQLSPDVDDCRSNPCQNGGTCIDKADSFVCLCMPSYGGATCEKDTEGCEHGWRKFHGRCYRYFPRRHAWESAEKDCREHSAHLASVHSAAEQDFLTGLSRENTWIGLNDRTVEDDFQWTDNTELEYESWQEKQPDNFFAGGEDCVVTVAHEDGRWNDVPCNYNLPYICKKGTVLCGAPPAVENAFLMGRRRERYDVHSVVRYQCADGFLQHHVPTAKCRANGRWDRPRIACTKAGRRSHRHRRHHHKSHRERRKHRQHGGGAHDSHAHSHTHM</sequence>
<dbReference type="InterPro" id="IPR000152">
    <property type="entry name" value="EGF-type_Asp/Asn_hydroxyl_site"/>
</dbReference>
<dbReference type="SMART" id="SM00181">
    <property type="entry name" value="EGF"/>
    <property type="match status" value="1"/>
</dbReference>
<dbReference type="GO" id="GO:0030246">
    <property type="term" value="F:carbohydrate binding"/>
    <property type="evidence" value="ECO:0007669"/>
    <property type="project" value="UniProtKB-KW"/>
</dbReference>
<dbReference type="InterPro" id="IPR016187">
    <property type="entry name" value="CTDL_fold"/>
</dbReference>
<dbReference type="CDD" id="cd00033">
    <property type="entry name" value="CCP"/>
    <property type="match status" value="1"/>
</dbReference>
<keyword evidence="23" id="KW-1185">Reference proteome</keyword>
<protein>
    <recommendedName>
        <fullName evidence="24">Neurocan core protein-like</fullName>
    </recommendedName>
</protein>
<accession>A0A8C9TXQ6</accession>
<dbReference type="PROSITE" id="PS01187">
    <property type="entry name" value="EGF_CA"/>
    <property type="match status" value="1"/>
</dbReference>
<feature type="region of interest" description="Disordered" evidence="16">
    <location>
        <begin position="347"/>
        <end position="369"/>
    </location>
</feature>
<evidence type="ECO:0000256" key="16">
    <source>
        <dbReference type="SAM" id="MobiDB-lite"/>
    </source>
</evidence>
<evidence type="ECO:0000256" key="5">
    <source>
        <dbReference type="ARBA" id="ARBA00022729"/>
    </source>
</evidence>
<dbReference type="PROSITE" id="PS50923">
    <property type="entry name" value="SUSHI"/>
    <property type="match status" value="1"/>
</dbReference>
<dbReference type="InterPro" id="IPR007110">
    <property type="entry name" value="Ig-like_dom"/>
</dbReference>
<dbReference type="GeneTree" id="ENSGT00940000158649"/>
<dbReference type="SUPFAM" id="SSF56436">
    <property type="entry name" value="C-type lectin-like"/>
    <property type="match status" value="3"/>
</dbReference>
<dbReference type="FunFam" id="2.10.70.10:FF:000003">
    <property type="entry name" value="Versican core protein"/>
    <property type="match status" value="1"/>
</dbReference>
<dbReference type="InterPro" id="IPR035976">
    <property type="entry name" value="Sushi/SCR/CCP_sf"/>
</dbReference>
<evidence type="ECO:0000256" key="8">
    <source>
        <dbReference type="ARBA" id="ARBA00022837"/>
    </source>
</evidence>
<dbReference type="InterPro" id="IPR050691">
    <property type="entry name" value="Hyaluronan_bind_Proteoglycan"/>
</dbReference>
<comment type="caution">
    <text evidence="13">Lacks conserved residue(s) required for the propagation of feature annotation.</text>
</comment>
<dbReference type="GO" id="GO:0005540">
    <property type="term" value="F:hyaluronic acid binding"/>
    <property type="evidence" value="ECO:0007669"/>
    <property type="project" value="InterPro"/>
</dbReference>
<evidence type="ECO:0000256" key="2">
    <source>
        <dbReference type="ARBA" id="ARBA00022525"/>
    </source>
</evidence>
<feature type="compositionally biased region" description="Polar residues" evidence="16">
    <location>
        <begin position="609"/>
        <end position="626"/>
    </location>
</feature>
<reference evidence="22" key="2">
    <citation type="submission" date="2025-08" db="UniProtKB">
        <authorList>
            <consortium name="Ensembl"/>
        </authorList>
    </citation>
    <scope>IDENTIFICATION</scope>
</reference>
<dbReference type="SMART" id="SM00406">
    <property type="entry name" value="IGv"/>
    <property type="match status" value="1"/>
</dbReference>
<dbReference type="InterPro" id="IPR000538">
    <property type="entry name" value="Link_dom"/>
</dbReference>
<dbReference type="InterPro" id="IPR016186">
    <property type="entry name" value="C-type_lectin-like/link_sf"/>
</dbReference>
<dbReference type="PANTHER" id="PTHR22804">
    <property type="entry name" value="AGGRECAN/VERSICAN PROTEOGLYCAN"/>
    <property type="match status" value="1"/>
</dbReference>
<dbReference type="PROSITE" id="PS00615">
    <property type="entry name" value="C_TYPE_LECTIN_1"/>
    <property type="match status" value="1"/>
</dbReference>
<keyword evidence="2" id="KW-0964">Secreted</keyword>
<keyword evidence="10 13" id="KW-1015">Disulfide bond</keyword>
<proteinExistence type="predicted"/>
<dbReference type="Proteomes" id="UP000694397">
    <property type="component" value="Chromosome 25"/>
</dbReference>
<dbReference type="CDD" id="cd00054">
    <property type="entry name" value="EGF_CA"/>
    <property type="match status" value="1"/>
</dbReference>
<dbReference type="InterPro" id="IPR018097">
    <property type="entry name" value="EGF_Ca-bd_CS"/>
</dbReference>
<reference evidence="22 23" key="1">
    <citation type="submission" date="2019-04" db="EMBL/GenBank/DDBJ databases">
        <authorList>
            <consortium name="Wellcome Sanger Institute Data Sharing"/>
        </authorList>
    </citation>
    <scope>NUCLEOTIDE SEQUENCE [LARGE SCALE GENOMIC DNA]</scope>
</reference>
<feature type="domain" description="Link" evidence="21">
    <location>
        <begin position="286"/>
        <end position="381"/>
    </location>
</feature>
<dbReference type="InterPro" id="IPR013783">
    <property type="entry name" value="Ig-like_fold"/>
</dbReference>
<dbReference type="Pfam" id="PF00193">
    <property type="entry name" value="Xlink"/>
    <property type="match status" value="2"/>
</dbReference>
<dbReference type="GO" id="GO:0005615">
    <property type="term" value="C:extracellular space"/>
    <property type="evidence" value="ECO:0007669"/>
    <property type="project" value="TreeGrafter"/>
</dbReference>
<evidence type="ECO:0000256" key="3">
    <source>
        <dbReference type="ARBA" id="ARBA00022536"/>
    </source>
</evidence>
<dbReference type="SMART" id="SM00445">
    <property type="entry name" value="LINK"/>
    <property type="match status" value="2"/>
</dbReference>
<dbReference type="PROSITE" id="PS00022">
    <property type="entry name" value="EGF_1"/>
    <property type="match status" value="1"/>
</dbReference>
<reference evidence="22" key="3">
    <citation type="submission" date="2025-09" db="UniProtKB">
        <authorList>
            <consortium name="Ensembl"/>
        </authorList>
    </citation>
    <scope>IDENTIFICATION</scope>
</reference>
<dbReference type="InterPro" id="IPR003599">
    <property type="entry name" value="Ig_sub"/>
</dbReference>
<dbReference type="PANTHER" id="PTHR22804:SF24">
    <property type="entry name" value="NEUROCAN CORE PROTEIN"/>
    <property type="match status" value="1"/>
</dbReference>
<feature type="region of interest" description="Disordered" evidence="16">
    <location>
        <begin position="833"/>
        <end position="890"/>
    </location>
</feature>
<feature type="compositionally biased region" description="Basic and acidic residues" evidence="16">
    <location>
        <begin position="658"/>
        <end position="672"/>
    </location>
</feature>
<dbReference type="GO" id="GO:0007417">
    <property type="term" value="P:central nervous system development"/>
    <property type="evidence" value="ECO:0007669"/>
    <property type="project" value="TreeGrafter"/>
</dbReference>
<feature type="region of interest" description="Disordered" evidence="16">
    <location>
        <begin position="491"/>
        <end position="775"/>
    </location>
</feature>
<dbReference type="SUPFAM" id="SSF48726">
    <property type="entry name" value="Immunoglobulin"/>
    <property type="match status" value="1"/>
</dbReference>
<evidence type="ECO:0008006" key="24">
    <source>
        <dbReference type="Google" id="ProtNLM"/>
    </source>
</evidence>
<dbReference type="InterPro" id="IPR001304">
    <property type="entry name" value="C-type_lectin-like"/>
</dbReference>
<feature type="region of interest" description="Disordered" evidence="16">
    <location>
        <begin position="1117"/>
        <end position="1158"/>
    </location>
</feature>
<evidence type="ECO:0000256" key="10">
    <source>
        <dbReference type="ARBA" id="ARBA00023157"/>
    </source>
</evidence>
<evidence type="ECO:0000313" key="23">
    <source>
        <dbReference type="Proteomes" id="UP000694397"/>
    </source>
</evidence>
<feature type="compositionally biased region" description="Basic and acidic residues" evidence="16">
    <location>
        <begin position="739"/>
        <end position="757"/>
    </location>
</feature>
<evidence type="ECO:0000256" key="9">
    <source>
        <dbReference type="ARBA" id="ARBA00022974"/>
    </source>
</evidence>
<dbReference type="InterPro" id="IPR000436">
    <property type="entry name" value="Sushi_SCR_CCP_dom"/>
</dbReference>
<dbReference type="Pfam" id="PF07686">
    <property type="entry name" value="V-set"/>
    <property type="match status" value="1"/>
</dbReference>
<dbReference type="AlphaFoldDB" id="A0A8C9TXQ6"/>
<keyword evidence="5" id="KW-0732">Signal</keyword>
<feature type="domain" description="Sushi" evidence="20">
    <location>
        <begin position="1058"/>
        <end position="1118"/>
    </location>
</feature>
<dbReference type="SMART" id="SM00034">
    <property type="entry name" value="CLECT"/>
    <property type="match status" value="1"/>
</dbReference>
<keyword evidence="6" id="KW-0430">Lectin</keyword>
<dbReference type="Gene3D" id="2.60.40.10">
    <property type="entry name" value="Immunoglobulins"/>
    <property type="match status" value="1"/>
</dbReference>
<dbReference type="InterPro" id="IPR018378">
    <property type="entry name" value="C-type_lectin_CS"/>
</dbReference>
<keyword evidence="11" id="KW-0325">Glycoprotein</keyword>
<dbReference type="GO" id="GO:0007155">
    <property type="term" value="P:cell adhesion"/>
    <property type="evidence" value="ECO:0007669"/>
    <property type="project" value="InterPro"/>
</dbReference>
<keyword evidence="9" id="KW-0654">Proteoglycan</keyword>
<evidence type="ECO:0000256" key="13">
    <source>
        <dbReference type="PROSITE-ProRule" id="PRU00076"/>
    </source>
</evidence>
<evidence type="ECO:0000256" key="6">
    <source>
        <dbReference type="ARBA" id="ARBA00022734"/>
    </source>
</evidence>
<dbReference type="GO" id="GO:0001501">
    <property type="term" value="P:skeletal system development"/>
    <property type="evidence" value="ECO:0007669"/>
    <property type="project" value="TreeGrafter"/>
</dbReference>
<feature type="domain" description="C-type lectin" evidence="18">
    <location>
        <begin position="940"/>
        <end position="1054"/>
    </location>
</feature>
<dbReference type="InterPro" id="IPR000742">
    <property type="entry name" value="EGF"/>
</dbReference>
<dbReference type="FunFam" id="3.10.100.10:FF:000003">
    <property type="entry name" value="Versican core protein"/>
    <property type="match status" value="1"/>
</dbReference>
<evidence type="ECO:0000259" key="19">
    <source>
        <dbReference type="PROSITE" id="PS50835"/>
    </source>
</evidence>
<feature type="compositionally biased region" description="Polar residues" evidence="16">
    <location>
        <begin position="875"/>
        <end position="889"/>
    </location>
</feature>
<feature type="region of interest" description="Disordered" evidence="16">
    <location>
        <begin position="800"/>
        <end position="819"/>
    </location>
</feature>
<evidence type="ECO:0000259" key="17">
    <source>
        <dbReference type="PROSITE" id="PS50026"/>
    </source>
</evidence>
<name>A0A8C9TXQ6_SCLFO</name>
<dbReference type="GO" id="GO:0010001">
    <property type="term" value="P:glial cell differentiation"/>
    <property type="evidence" value="ECO:0007669"/>
    <property type="project" value="TreeGrafter"/>
</dbReference>
<dbReference type="PROSITE" id="PS50963">
    <property type="entry name" value="LINK_2"/>
    <property type="match status" value="2"/>
</dbReference>
<keyword evidence="3 13" id="KW-0245">EGF-like domain</keyword>
<dbReference type="PROSITE" id="PS01241">
    <property type="entry name" value="LINK_1"/>
    <property type="match status" value="1"/>
</dbReference>
<feature type="disulfide bond" evidence="15">
    <location>
        <begin position="430"/>
        <end position="451"/>
    </location>
</feature>
<feature type="disulfide bond" evidence="13">
    <location>
        <begin position="917"/>
        <end position="926"/>
    </location>
</feature>
<dbReference type="PROSITE" id="PS50026">
    <property type="entry name" value="EGF_3"/>
    <property type="match status" value="1"/>
</dbReference>
<dbReference type="SMART" id="SM00409">
    <property type="entry name" value="IG"/>
    <property type="match status" value="1"/>
</dbReference>
<dbReference type="Pfam" id="PF00008">
    <property type="entry name" value="EGF"/>
    <property type="match status" value="1"/>
</dbReference>
<dbReference type="CDD" id="cd03517">
    <property type="entry name" value="Link_domain_CSPGs_modules_1_3"/>
    <property type="match status" value="1"/>
</dbReference>
<feature type="compositionally biased region" description="Basic residues" evidence="16">
    <location>
        <begin position="1119"/>
        <end position="1143"/>
    </location>
</feature>
<dbReference type="InterPro" id="IPR036179">
    <property type="entry name" value="Ig-like_dom_sf"/>
</dbReference>
<feature type="domain" description="Ig-like" evidence="19">
    <location>
        <begin position="158"/>
        <end position="282"/>
    </location>
</feature>
<feature type="disulfide bond" evidence="15">
    <location>
        <begin position="332"/>
        <end position="353"/>
    </location>
</feature>
<dbReference type="GO" id="GO:0005509">
    <property type="term" value="F:calcium ion binding"/>
    <property type="evidence" value="ECO:0007669"/>
    <property type="project" value="InterPro"/>
</dbReference>
<evidence type="ECO:0000256" key="15">
    <source>
        <dbReference type="PROSITE-ProRule" id="PRU00323"/>
    </source>
</evidence>
<keyword evidence="4 14" id="KW-0768">Sushi</keyword>
<dbReference type="InterPro" id="IPR001881">
    <property type="entry name" value="EGF-like_Ca-bd_dom"/>
</dbReference>
<dbReference type="GO" id="GO:0072534">
    <property type="term" value="C:perineuronal net"/>
    <property type="evidence" value="ECO:0007669"/>
    <property type="project" value="TreeGrafter"/>
</dbReference>
<keyword evidence="12" id="KW-0393">Immunoglobulin domain</keyword>
<evidence type="ECO:0000259" key="18">
    <source>
        <dbReference type="PROSITE" id="PS50041"/>
    </source>
</evidence>
<dbReference type="GO" id="GO:0045202">
    <property type="term" value="C:synapse"/>
    <property type="evidence" value="ECO:0007669"/>
    <property type="project" value="TreeGrafter"/>
</dbReference>
<dbReference type="PROSITE" id="PS00010">
    <property type="entry name" value="ASX_HYDROXYL"/>
    <property type="match status" value="1"/>
</dbReference>
<dbReference type="FunFam" id="3.10.100.10:FF:000011">
    <property type="entry name" value="Aggrecan core protein"/>
    <property type="match status" value="1"/>
</dbReference>
<dbReference type="OrthoDB" id="5860362at2759"/>
<feature type="domain" description="EGF-like" evidence="17">
    <location>
        <begin position="891"/>
        <end position="927"/>
    </location>
</feature>
<feature type="disulfide bond" evidence="14">
    <location>
        <begin position="1089"/>
        <end position="1116"/>
    </location>
</feature>
<dbReference type="PROSITE" id="PS50835">
    <property type="entry name" value="IG_LIKE"/>
    <property type="match status" value="1"/>
</dbReference>
<dbReference type="Pfam" id="PF00084">
    <property type="entry name" value="Sushi"/>
    <property type="match status" value="1"/>
</dbReference>
<evidence type="ECO:0000256" key="7">
    <source>
        <dbReference type="ARBA" id="ARBA00022737"/>
    </source>
</evidence>
<dbReference type="InterPro" id="IPR013106">
    <property type="entry name" value="Ig_V-set"/>
</dbReference>
<evidence type="ECO:0000256" key="14">
    <source>
        <dbReference type="PROSITE-ProRule" id="PRU00302"/>
    </source>
</evidence>
<dbReference type="PROSITE" id="PS50041">
    <property type="entry name" value="C_TYPE_LECTIN_2"/>
    <property type="match status" value="1"/>
</dbReference>
<dbReference type="GO" id="GO:0002052">
    <property type="term" value="P:positive regulation of neuroblast proliferation"/>
    <property type="evidence" value="ECO:0007669"/>
    <property type="project" value="TreeGrafter"/>
</dbReference>
<dbReference type="Pfam" id="PF00059">
    <property type="entry name" value="Lectin_C"/>
    <property type="match status" value="1"/>
</dbReference>
<dbReference type="SUPFAM" id="SSF57535">
    <property type="entry name" value="Complement control module/SCR domain"/>
    <property type="match status" value="1"/>
</dbReference>
<evidence type="ECO:0000256" key="12">
    <source>
        <dbReference type="ARBA" id="ARBA00023319"/>
    </source>
</evidence>
<dbReference type="FunFam" id="3.10.100.10:FF:000002">
    <property type="entry name" value="Hyaluronan proteoglycan link protein 1"/>
    <property type="match status" value="1"/>
</dbReference>
<evidence type="ECO:0000259" key="20">
    <source>
        <dbReference type="PROSITE" id="PS50923"/>
    </source>
</evidence>
<evidence type="ECO:0000256" key="4">
    <source>
        <dbReference type="ARBA" id="ARBA00022659"/>
    </source>
</evidence>
<evidence type="ECO:0000256" key="11">
    <source>
        <dbReference type="ARBA" id="ARBA00023180"/>
    </source>
</evidence>
<dbReference type="PRINTS" id="PR01265">
    <property type="entry name" value="LINKMODULE"/>
</dbReference>
<dbReference type="Gene3D" id="2.10.25.10">
    <property type="entry name" value="Laminin"/>
    <property type="match status" value="1"/>
</dbReference>
<evidence type="ECO:0000256" key="1">
    <source>
        <dbReference type="ARBA" id="ARBA00004613"/>
    </source>
</evidence>
<keyword evidence="8" id="KW-0106">Calcium</keyword>
<dbReference type="Gene3D" id="3.10.100.10">
    <property type="entry name" value="Mannose-Binding Protein A, subunit A"/>
    <property type="match status" value="3"/>
</dbReference>
<dbReference type="SMART" id="SM00032">
    <property type="entry name" value="CCP"/>
    <property type="match status" value="1"/>
</dbReference>
<gene>
    <name evidence="22" type="primary">LOC108921632</name>
</gene>
<dbReference type="Ensembl" id="ENSSFOT00015075291.1">
    <property type="protein sequence ID" value="ENSSFOP00015057553.1"/>
    <property type="gene ID" value="ENSSFOG00015026145.1"/>
</dbReference>
<feature type="disulfide bond" evidence="14">
    <location>
        <begin position="1060"/>
        <end position="1103"/>
    </location>
</feature>
<dbReference type="FunFam" id="2.10.25.10:FF:000006">
    <property type="entry name" value="Versican core protein-like isoform 1"/>
    <property type="match status" value="1"/>
</dbReference>
<dbReference type="SMART" id="SM00179">
    <property type="entry name" value="EGF_CA"/>
    <property type="match status" value="1"/>
</dbReference>
<organism evidence="22 23">
    <name type="scientific">Scleropages formosus</name>
    <name type="common">Asian bonytongue</name>
    <name type="synonym">Osteoglossum formosum</name>
    <dbReference type="NCBI Taxonomy" id="113540"/>
    <lineage>
        <taxon>Eukaryota</taxon>
        <taxon>Metazoa</taxon>
        <taxon>Chordata</taxon>
        <taxon>Craniata</taxon>
        <taxon>Vertebrata</taxon>
        <taxon>Euteleostomi</taxon>
        <taxon>Actinopterygii</taxon>
        <taxon>Neopterygii</taxon>
        <taxon>Teleostei</taxon>
        <taxon>Osteoglossocephala</taxon>
        <taxon>Osteoglossomorpha</taxon>
        <taxon>Osteoglossiformes</taxon>
        <taxon>Osteoglossidae</taxon>
        <taxon>Scleropages</taxon>
    </lineage>
</organism>